<feature type="transmembrane region" description="Helical" evidence="6">
    <location>
        <begin position="345"/>
        <end position="363"/>
    </location>
</feature>
<dbReference type="GO" id="GO:0016020">
    <property type="term" value="C:membrane"/>
    <property type="evidence" value="ECO:0007669"/>
    <property type="project" value="UniProtKB-SubCell"/>
</dbReference>
<evidence type="ECO:0000256" key="5">
    <source>
        <dbReference type="ARBA" id="ARBA00023136"/>
    </source>
</evidence>
<dbReference type="VEuPathDB" id="FungiDB:ASPCADRAFT_169852"/>
<dbReference type="EMBL" id="KV907500">
    <property type="protein sequence ID" value="OOF95332.1"/>
    <property type="molecule type" value="Genomic_DNA"/>
</dbReference>
<dbReference type="Pfam" id="PF00083">
    <property type="entry name" value="Sugar_tr"/>
    <property type="match status" value="1"/>
</dbReference>
<evidence type="ECO:0000313" key="9">
    <source>
        <dbReference type="Proteomes" id="UP000188318"/>
    </source>
</evidence>
<feature type="transmembrane region" description="Helical" evidence="6">
    <location>
        <begin position="475"/>
        <end position="493"/>
    </location>
</feature>
<feature type="transmembrane region" description="Helical" evidence="6">
    <location>
        <begin position="311"/>
        <end position="329"/>
    </location>
</feature>
<name>A0A1R3RLG6_ASPC5</name>
<reference evidence="9" key="1">
    <citation type="journal article" date="2017" name="Genome Biol.">
        <title>Comparative genomics reveals high biological diversity and specific adaptations in the industrially and medically important fungal genus Aspergillus.</title>
        <authorList>
            <person name="de Vries R.P."/>
            <person name="Riley R."/>
            <person name="Wiebenga A."/>
            <person name="Aguilar-Osorio G."/>
            <person name="Amillis S."/>
            <person name="Uchima C.A."/>
            <person name="Anderluh G."/>
            <person name="Asadollahi M."/>
            <person name="Askin M."/>
            <person name="Barry K."/>
            <person name="Battaglia E."/>
            <person name="Bayram O."/>
            <person name="Benocci T."/>
            <person name="Braus-Stromeyer S.A."/>
            <person name="Caldana C."/>
            <person name="Canovas D."/>
            <person name="Cerqueira G.C."/>
            <person name="Chen F."/>
            <person name="Chen W."/>
            <person name="Choi C."/>
            <person name="Clum A."/>
            <person name="Dos Santos R.A."/>
            <person name="Damasio A.R."/>
            <person name="Diallinas G."/>
            <person name="Emri T."/>
            <person name="Fekete E."/>
            <person name="Flipphi M."/>
            <person name="Freyberg S."/>
            <person name="Gallo A."/>
            <person name="Gournas C."/>
            <person name="Habgood R."/>
            <person name="Hainaut M."/>
            <person name="Harispe M.L."/>
            <person name="Henrissat B."/>
            <person name="Hilden K.S."/>
            <person name="Hope R."/>
            <person name="Hossain A."/>
            <person name="Karabika E."/>
            <person name="Karaffa L."/>
            <person name="Karanyi Z."/>
            <person name="Krasevec N."/>
            <person name="Kuo A."/>
            <person name="Kusch H."/>
            <person name="LaButti K."/>
            <person name="Lagendijk E.L."/>
            <person name="Lapidus A."/>
            <person name="Levasseur A."/>
            <person name="Lindquist E."/>
            <person name="Lipzen A."/>
            <person name="Logrieco A.F."/>
            <person name="MacCabe A."/>
            <person name="Maekelae M.R."/>
            <person name="Malavazi I."/>
            <person name="Melin P."/>
            <person name="Meyer V."/>
            <person name="Mielnichuk N."/>
            <person name="Miskei M."/>
            <person name="Molnar A.P."/>
            <person name="Mule G."/>
            <person name="Ngan C.Y."/>
            <person name="Orejas M."/>
            <person name="Orosz E."/>
            <person name="Ouedraogo J.P."/>
            <person name="Overkamp K.M."/>
            <person name="Park H.-S."/>
            <person name="Perrone G."/>
            <person name="Piumi F."/>
            <person name="Punt P.J."/>
            <person name="Ram A.F."/>
            <person name="Ramon A."/>
            <person name="Rauscher S."/>
            <person name="Record E."/>
            <person name="Riano-Pachon D.M."/>
            <person name="Robert V."/>
            <person name="Roehrig J."/>
            <person name="Ruller R."/>
            <person name="Salamov A."/>
            <person name="Salih N.S."/>
            <person name="Samson R.A."/>
            <person name="Sandor E."/>
            <person name="Sanguinetti M."/>
            <person name="Schuetze T."/>
            <person name="Sepcic K."/>
            <person name="Shelest E."/>
            <person name="Sherlock G."/>
            <person name="Sophianopoulou V."/>
            <person name="Squina F.M."/>
            <person name="Sun H."/>
            <person name="Susca A."/>
            <person name="Todd R.B."/>
            <person name="Tsang A."/>
            <person name="Unkles S.E."/>
            <person name="van de Wiele N."/>
            <person name="van Rossen-Uffink D."/>
            <person name="Oliveira J.V."/>
            <person name="Vesth T.C."/>
            <person name="Visser J."/>
            <person name="Yu J.-H."/>
            <person name="Zhou M."/>
            <person name="Andersen M.R."/>
            <person name="Archer D.B."/>
            <person name="Baker S.E."/>
            <person name="Benoit I."/>
            <person name="Brakhage A.A."/>
            <person name="Braus G.H."/>
            <person name="Fischer R."/>
            <person name="Frisvad J.C."/>
            <person name="Goldman G.H."/>
            <person name="Houbraken J."/>
            <person name="Oakley B."/>
            <person name="Pocsi I."/>
            <person name="Scazzocchio C."/>
            <person name="Seiboth B."/>
            <person name="vanKuyk P.A."/>
            <person name="Wortman J."/>
            <person name="Dyer P.S."/>
            <person name="Grigoriev I.V."/>
        </authorList>
    </citation>
    <scope>NUCLEOTIDE SEQUENCE [LARGE SCALE GENOMIC DNA]</scope>
    <source>
        <strain evidence="9">ITEM 5010</strain>
    </source>
</reference>
<dbReference type="PANTHER" id="PTHR48022:SF41">
    <property type="entry name" value="MAJOR FACILITATOR SUPERFAMILY (MFS) PROFILE DOMAIN-CONTAINING PROTEIN"/>
    <property type="match status" value="1"/>
</dbReference>
<feature type="transmembrane region" description="Helical" evidence="6">
    <location>
        <begin position="402"/>
        <end position="421"/>
    </location>
</feature>
<sequence>MVSGTLYAVRMALSGESKVSLREHVSLPPQGTAPPSPLAAVKQSPKILGYCLALASGILLFGYDLVIVGNVSAMPEFQRDFGRQLNGKLIIPSLWLGLWDVASPLGGLFGALTAGFMQDRVGRRFCLTFAGILSAAAVAVAYVSNLPNDIDARRAVFLTAKLVQGLAIHIISCTTQTYMSEVLPAVLRGPILAFFPIFILLGQLVGSIVVYTSLDIDGTRGYRNCFISQWPFSALPLLVAVILPESPTYLIRKNRISAARKSQRRLDSSDVESENNFEQLRWFIEKEDQDAASNATGYRDCFRGVDRRRTLIVMFANLISSFFGLPLLSKSSYFLQIVGMEHRRSFVFLQVGLGLGLAANIISMQTLTRFGRVPLIIASLVVSALAWTGMGVAGCFPGTVSAWYTGVTLVLIITVCGIGAWPASYAVGGEASSLRLRAKTQGLGWFVIGLSSAVFNLTLPYIFNPDEGALRGKTGFMFAALCIIAIAGTWFFVPEMKDRTPSEIDDMFEAALPARQFKKWSRTSDDQLSSERSP</sequence>
<evidence type="ECO:0000256" key="1">
    <source>
        <dbReference type="ARBA" id="ARBA00004141"/>
    </source>
</evidence>
<feature type="transmembrane region" description="Helical" evidence="6">
    <location>
        <begin position="375"/>
        <end position="396"/>
    </location>
</feature>
<dbReference type="Gene3D" id="1.20.1250.20">
    <property type="entry name" value="MFS general substrate transporter like domains"/>
    <property type="match status" value="1"/>
</dbReference>
<keyword evidence="4 6" id="KW-1133">Transmembrane helix</keyword>
<evidence type="ECO:0000256" key="4">
    <source>
        <dbReference type="ARBA" id="ARBA00022989"/>
    </source>
</evidence>
<feature type="transmembrane region" description="Helical" evidence="6">
    <location>
        <begin position="442"/>
        <end position="463"/>
    </location>
</feature>
<evidence type="ECO:0000256" key="6">
    <source>
        <dbReference type="SAM" id="Phobius"/>
    </source>
</evidence>
<keyword evidence="3 6" id="KW-0812">Transmembrane</keyword>
<feature type="transmembrane region" description="Helical" evidence="6">
    <location>
        <begin position="125"/>
        <end position="143"/>
    </location>
</feature>
<keyword evidence="9" id="KW-1185">Reference proteome</keyword>
<evidence type="ECO:0000256" key="2">
    <source>
        <dbReference type="ARBA" id="ARBA00010992"/>
    </source>
</evidence>
<comment type="similarity">
    <text evidence="2">Belongs to the major facilitator superfamily. Sugar transporter (TC 2.A.1.1) family.</text>
</comment>
<dbReference type="PANTHER" id="PTHR48022">
    <property type="entry name" value="PLASTIDIC GLUCOSE TRANSPORTER 4"/>
    <property type="match status" value="1"/>
</dbReference>
<feature type="transmembrane region" description="Helical" evidence="6">
    <location>
        <begin position="155"/>
        <end position="179"/>
    </location>
</feature>
<dbReference type="FunFam" id="1.20.1250.20:FF:000078">
    <property type="entry name" value="MFS maltose transporter, putative"/>
    <property type="match status" value="1"/>
</dbReference>
<dbReference type="OMA" id="PYIYNPD"/>
<proteinExistence type="inferred from homology"/>
<accession>A0A1R3RLG6</accession>
<dbReference type="InterPro" id="IPR005828">
    <property type="entry name" value="MFS_sugar_transport-like"/>
</dbReference>
<dbReference type="InterPro" id="IPR036259">
    <property type="entry name" value="MFS_trans_sf"/>
</dbReference>
<feature type="transmembrane region" description="Helical" evidence="6">
    <location>
        <begin position="89"/>
        <end position="113"/>
    </location>
</feature>
<dbReference type="SUPFAM" id="SSF103473">
    <property type="entry name" value="MFS general substrate transporter"/>
    <property type="match status" value="1"/>
</dbReference>
<evidence type="ECO:0000256" key="3">
    <source>
        <dbReference type="ARBA" id="ARBA00022692"/>
    </source>
</evidence>
<feature type="transmembrane region" description="Helical" evidence="6">
    <location>
        <begin position="191"/>
        <end position="212"/>
    </location>
</feature>
<feature type="transmembrane region" description="Helical" evidence="6">
    <location>
        <begin position="232"/>
        <end position="251"/>
    </location>
</feature>
<evidence type="ECO:0000313" key="8">
    <source>
        <dbReference type="EMBL" id="OOF95332.1"/>
    </source>
</evidence>
<feature type="domain" description="Major facilitator superfamily (MFS) profile" evidence="7">
    <location>
        <begin position="50"/>
        <end position="497"/>
    </location>
</feature>
<gene>
    <name evidence="8" type="ORF">ASPCADRAFT_169852</name>
</gene>
<dbReference type="InterPro" id="IPR050360">
    <property type="entry name" value="MFS_Sugar_Transporters"/>
</dbReference>
<dbReference type="AlphaFoldDB" id="A0A1R3RLG6"/>
<feature type="transmembrane region" description="Helical" evidence="6">
    <location>
        <begin position="47"/>
        <end position="69"/>
    </location>
</feature>
<protein>
    <recommendedName>
        <fullName evidence="7">Major facilitator superfamily (MFS) profile domain-containing protein</fullName>
    </recommendedName>
</protein>
<keyword evidence="5 6" id="KW-0472">Membrane</keyword>
<dbReference type="PROSITE" id="PS50850">
    <property type="entry name" value="MFS"/>
    <property type="match status" value="1"/>
</dbReference>
<dbReference type="GO" id="GO:0005351">
    <property type="term" value="F:carbohydrate:proton symporter activity"/>
    <property type="evidence" value="ECO:0007669"/>
    <property type="project" value="TreeGrafter"/>
</dbReference>
<dbReference type="Proteomes" id="UP000188318">
    <property type="component" value="Unassembled WGS sequence"/>
</dbReference>
<dbReference type="OrthoDB" id="6612291at2759"/>
<evidence type="ECO:0000259" key="7">
    <source>
        <dbReference type="PROSITE" id="PS50850"/>
    </source>
</evidence>
<organism evidence="8 9">
    <name type="scientific">Aspergillus carbonarius (strain ITEM 5010)</name>
    <dbReference type="NCBI Taxonomy" id="602072"/>
    <lineage>
        <taxon>Eukaryota</taxon>
        <taxon>Fungi</taxon>
        <taxon>Dikarya</taxon>
        <taxon>Ascomycota</taxon>
        <taxon>Pezizomycotina</taxon>
        <taxon>Eurotiomycetes</taxon>
        <taxon>Eurotiomycetidae</taxon>
        <taxon>Eurotiales</taxon>
        <taxon>Aspergillaceae</taxon>
        <taxon>Aspergillus</taxon>
        <taxon>Aspergillus subgen. Circumdati</taxon>
    </lineage>
</organism>
<dbReference type="InterPro" id="IPR020846">
    <property type="entry name" value="MFS_dom"/>
</dbReference>
<comment type="subcellular location">
    <subcellularLocation>
        <location evidence="1">Membrane</location>
        <topology evidence="1">Multi-pass membrane protein</topology>
    </subcellularLocation>
</comment>